<accession>A0ABT1IP86</accession>
<comment type="caution">
    <text evidence="8">The sequence shown here is derived from an EMBL/GenBank/DDBJ whole genome shotgun (WGS) entry which is preliminary data.</text>
</comment>
<name>A0ABT1IP86_9ACTN</name>
<dbReference type="InterPro" id="IPR050808">
    <property type="entry name" value="Phage_Integrase"/>
</dbReference>
<keyword evidence="2" id="KW-0229">DNA integration</keyword>
<evidence type="ECO:0000313" key="8">
    <source>
        <dbReference type="EMBL" id="MCP2306934.1"/>
    </source>
</evidence>
<evidence type="ECO:0000256" key="3">
    <source>
        <dbReference type="ARBA" id="ARBA00023125"/>
    </source>
</evidence>
<keyword evidence="4" id="KW-0233">DNA recombination</keyword>
<evidence type="ECO:0000256" key="2">
    <source>
        <dbReference type="ARBA" id="ARBA00022908"/>
    </source>
</evidence>
<dbReference type="InterPro" id="IPR013762">
    <property type="entry name" value="Integrase-like_cat_sf"/>
</dbReference>
<sequence length="401" mass="44458">MAKRANGDGSITYLKSKGLYQGRVYVTTTSGVPKRVAVYGKTREEVREKMTALQAQDNQGIPTPDTNVKMADYLAYWLAAVVKVNRRPKTYQGYESVVRVHLIPGLGSRKLRTLRAADVRTWLARVATTCQCCANGWDKARKEPTCCAAGECCNTRLSRRMVQSIHAVLRNAIENAVREELILRNVAKLVQVPTPDYGTGKGLTVPQARLLLKAASADRLHALYVLALAMGMRRGELLGLHWSAIDLERGTLIVSSNLQRVDGALQLGPTKTASSLRTLPLPPLVVTALREHQERQAHERATAGDRWKETGLVFTSRVGTAIEPDNLRRSWYPLRERLGLTLRFHDLRHTCVTLLLDLGVPPHIVRQIAGHSDIGVTMKVYAHASLDEQRKALGSLSERLA</sequence>
<gene>
    <name evidence="8" type="ORF">FHR36_000026</name>
</gene>
<evidence type="ECO:0000259" key="6">
    <source>
        <dbReference type="PROSITE" id="PS51898"/>
    </source>
</evidence>
<dbReference type="Pfam" id="PF14659">
    <property type="entry name" value="Phage_int_SAM_3"/>
    <property type="match status" value="1"/>
</dbReference>
<comment type="similarity">
    <text evidence="1">Belongs to the 'phage' integrase family.</text>
</comment>
<dbReference type="InterPro" id="IPR004107">
    <property type="entry name" value="Integrase_SAM-like_N"/>
</dbReference>
<dbReference type="EMBL" id="JAMZDX010000001">
    <property type="protein sequence ID" value="MCP2306934.1"/>
    <property type="molecule type" value="Genomic_DNA"/>
</dbReference>
<protein>
    <submittedName>
        <fullName evidence="8">Integrase</fullName>
    </submittedName>
</protein>
<evidence type="ECO:0000256" key="1">
    <source>
        <dbReference type="ARBA" id="ARBA00008857"/>
    </source>
</evidence>
<keyword evidence="9" id="KW-1185">Reference proteome</keyword>
<dbReference type="InterPro" id="IPR010998">
    <property type="entry name" value="Integrase_recombinase_N"/>
</dbReference>
<dbReference type="RefSeq" id="WP_253792665.1">
    <property type="nucleotide sequence ID" value="NZ_BAAAUB010000039.1"/>
</dbReference>
<dbReference type="PROSITE" id="PS51898">
    <property type="entry name" value="TYR_RECOMBINASE"/>
    <property type="match status" value="1"/>
</dbReference>
<reference evidence="8 9" key="1">
    <citation type="submission" date="2022-06" db="EMBL/GenBank/DDBJ databases">
        <title>Sequencing the genomes of 1000 actinobacteria strains.</title>
        <authorList>
            <person name="Klenk H.-P."/>
        </authorList>
    </citation>
    <scope>NUCLEOTIDE SEQUENCE [LARGE SCALE GENOMIC DNA]</scope>
    <source>
        <strain evidence="8 9">DSM 41656</strain>
    </source>
</reference>
<dbReference type="InterPro" id="IPR044068">
    <property type="entry name" value="CB"/>
</dbReference>
<evidence type="ECO:0000313" key="9">
    <source>
        <dbReference type="Proteomes" id="UP001206483"/>
    </source>
</evidence>
<dbReference type="Pfam" id="PF00589">
    <property type="entry name" value="Phage_integrase"/>
    <property type="match status" value="1"/>
</dbReference>
<dbReference type="PANTHER" id="PTHR30629:SF2">
    <property type="entry name" value="PROPHAGE INTEGRASE INTS-RELATED"/>
    <property type="match status" value="1"/>
</dbReference>
<keyword evidence="3 5" id="KW-0238">DNA-binding</keyword>
<dbReference type="CDD" id="cd01189">
    <property type="entry name" value="INT_ICEBs1_C_like"/>
    <property type="match status" value="1"/>
</dbReference>
<dbReference type="Proteomes" id="UP001206483">
    <property type="component" value="Unassembled WGS sequence"/>
</dbReference>
<dbReference type="PANTHER" id="PTHR30629">
    <property type="entry name" value="PROPHAGE INTEGRASE"/>
    <property type="match status" value="1"/>
</dbReference>
<dbReference type="SUPFAM" id="SSF56349">
    <property type="entry name" value="DNA breaking-rejoining enzymes"/>
    <property type="match status" value="1"/>
</dbReference>
<organism evidence="8 9">
    <name type="scientific">Kitasatospora paracochleata</name>
    <dbReference type="NCBI Taxonomy" id="58354"/>
    <lineage>
        <taxon>Bacteria</taxon>
        <taxon>Bacillati</taxon>
        <taxon>Actinomycetota</taxon>
        <taxon>Actinomycetes</taxon>
        <taxon>Kitasatosporales</taxon>
        <taxon>Streptomycetaceae</taxon>
        <taxon>Kitasatospora</taxon>
    </lineage>
</organism>
<evidence type="ECO:0000256" key="4">
    <source>
        <dbReference type="ARBA" id="ARBA00023172"/>
    </source>
</evidence>
<dbReference type="Gene3D" id="1.10.150.130">
    <property type="match status" value="1"/>
</dbReference>
<evidence type="ECO:0000259" key="7">
    <source>
        <dbReference type="PROSITE" id="PS51900"/>
    </source>
</evidence>
<dbReference type="PROSITE" id="PS51900">
    <property type="entry name" value="CB"/>
    <property type="match status" value="1"/>
</dbReference>
<proteinExistence type="inferred from homology"/>
<feature type="domain" description="Core-binding (CB)" evidence="7">
    <location>
        <begin position="68"/>
        <end position="177"/>
    </location>
</feature>
<dbReference type="Gene3D" id="1.10.443.10">
    <property type="entry name" value="Intergrase catalytic core"/>
    <property type="match status" value="1"/>
</dbReference>
<dbReference type="InterPro" id="IPR011010">
    <property type="entry name" value="DNA_brk_join_enz"/>
</dbReference>
<evidence type="ECO:0000256" key="5">
    <source>
        <dbReference type="PROSITE-ProRule" id="PRU01248"/>
    </source>
</evidence>
<dbReference type="InterPro" id="IPR002104">
    <property type="entry name" value="Integrase_catalytic"/>
</dbReference>
<feature type="domain" description="Tyr recombinase" evidence="6">
    <location>
        <begin position="198"/>
        <end position="394"/>
    </location>
</feature>